<keyword evidence="7" id="KW-1185">Reference proteome</keyword>
<dbReference type="InterPro" id="IPR005119">
    <property type="entry name" value="LysR_subst-bd"/>
</dbReference>
<dbReference type="Gene3D" id="3.40.190.10">
    <property type="entry name" value="Periplasmic binding protein-like II"/>
    <property type="match status" value="2"/>
</dbReference>
<evidence type="ECO:0000313" key="6">
    <source>
        <dbReference type="EMBL" id="KZL22060.1"/>
    </source>
</evidence>
<dbReference type="PANTHER" id="PTHR30126">
    <property type="entry name" value="HTH-TYPE TRANSCRIPTIONAL REGULATOR"/>
    <property type="match status" value="1"/>
</dbReference>
<dbReference type="CDD" id="cd05466">
    <property type="entry name" value="PBP2_LTTR_substrate"/>
    <property type="match status" value="1"/>
</dbReference>
<comment type="caution">
    <text evidence="6">The sequence shown here is derived from an EMBL/GenBank/DDBJ whole genome shotgun (WGS) entry which is preliminary data.</text>
</comment>
<protein>
    <submittedName>
        <fullName evidence="6">HTH-type transcriptional regulator CysL</fullName>
    </submittedName>
</protein>
<dbReference type="Pfam" id="PF00126">
    <property type="entry name" value="HTH_1"/>
    <property type="match status" value="1"/>
</dbReference>
<organism evidence="6 7">
    <name type="scientific">Pseudovibrio axinellae</name>
    <dbReference type="NCBI Taxonomy" id="989403"/>
    <lineage>
        <taxon>Bacteria</taxon>
        <taxon>Pseudomonadati</taxon>
        <taxon>Pseudomonadota</taxon>
        <taxon>Alphaproteobacteria</taxon>
        <taxon>Hyphomicrobiales</taxon>
        <taxon>Stappiaceae</taxon>
        <taxon>Pseudovibrio</taxon>
    </lineage>
</organism>
<evidence type="ECO:0000259" key="5">
    <source>
        <dbReference type="PROSITE" id="PS50931"/>
    </source>
</evidence>
<gene>
    <name evidence="6" type="primary">cysL_1</name>
    <name evidence="6" type="ORF">PsAD2_00085</name>
</gene>
<dbReference type="Gene3D" id="1.10.10.10">
    <property type="entry name" value="Winged helix-like DNA-binding domain superfamily/Winged helix DNA-binding domain"/>
    <property type="match status" value="1"/>
</dbReference>
<dbReference type="Proteomes" id="UP000076577">
    <property type="component" value="Unassembled WGS sequence"/>
</dbReference>
<keyword evidence="3" id="KW-0238">DNA-binding</keyword>
<dbReference type="AlphaFoldDB" id="A0A166BA61"/>
<dbReference type="EMBL" id="LMCB01000001">
    <property type="protein sequence ID" value="KZL22060.1"/>
    <property type="molecule type" value="Genomic_DNA"/>
</dbReference>
<dbReference type="PANTHER" id="PTHR30126:SF99">
    <property type="entry name" value="TRANSCRIPTIONAL REGULATOR LYSR FAMILY"/>
    <property type="match status" value="1"/>
</dbReference>
<dbReference type="PATRIC" id="fig|989403.3.peg.88"/>
<dbReference type="InterPro" id="IPR036388">
    <property type="entry name" value="WH-like_DNA-bd_sf"/>
</dbReference>
<comment type="similarity">
    <text evidence="1">Belongs to the LysR transcriptional regulatory family.</text>
</comment>
<dbReference type="STRING" id="989403.SAMN05421798_103114"/>
<dbReference type="InterPro" id="IPR036390">
    <property type="entry name" value="WH_DNA-bd_sf"/>
</dbReference>
<keyword evidence="4" id="KW-0804">Transcription</keyword>
<evidence type="ECO:0000256" key="3">
    <source>
        <dbReference type="ARBA" id="ARBA00023125"/>
    </source>
</evidence>
<proteinExistence type="inferred from homology"/>
<accession>A0A166BA61</accession>
<dbReference type="Pfam" id="PF03466">
    <property type="entry name" value="LysR_substrate"/>
    <property type="match status" value="1"/>
</dbReference>
<feature type="domain" description="HTH lysR-type" evidence="5">
    <location>
        <begin position="7"/>
        <end position="64"/>
    </location>
</feature>
<dbReference type="PRINTS" id="PR00039">
    <property type="entry name" value="HTHLYSR"/>
</dbReference>
<dbReference type="SUPFAM" id="SSF46785">
    <property type="entry name" value="Winged helix' DNA-binding domain"/>
    <property type="match status" value="1"/>
</dbReference>
<evidence type="ECO:0000256" key="1">
    <source>
        <dbReference type="ARBA" id="ARBA00009437"/>
    </source>
</evidence>
<dbReference type="GO" id="GO:0003700">
    <property type="term" value="F:DNA-binding transcription factor activity"/>
    <property type="evidence" value="ECO:0007669"/>
    <property type="project" value="InterPro"/>
</dbReference>
<reference evidence="6 7" key="1">
    <citation type="journal article" date="2016" name="Front. Microbiol.">
        <title>Comparative Genomic Analysis Reveals a Diverse Repertoire of Genes Involved in Prokaryote-Eukaryote Interactions within the Pseudovibrio Genus.</title>
        <authorList>
            <person name="Romano S."/>
            <person name="Fernandez-Guerra A."/>
            <person name="Reen F.J."/>
            <person name="Glockner F.O."/>
            <person name="Crowley S.P."/>
            <person name="O'Sullivan O."/>
            <person name="Cotter P.D."/>
            <person name="Adams C."/>
            <person name="Dobson A.D."/>
            <person name="O'Gara F."/>
        </authorList>
    </citation>
    <scope>NUCLEOTIDE SEQUENCE [LARGE SCALE GENOMIC DNA]</scope>
    <source>
        <strain evidence="6 7">Ad2</strain>
    </source>
</reference>
<keyword evidence="2" id="KW-0805">Transcription regulation</keyword>
<dbReference type="GO" id="GO:0000976">
    <property type="term" value="F:transcription cis-regulatory region binding"/>
    <property type="evidence" value="ECO:0007669"/>
    <property type="project" value="TreeGrafter"/>
</dbReference>
<name>A0A166BA61_9HYPH</name>
<dbReference type="OrthoDB" id="9811588at2"/>
<dbReference type="InterPro" id="IPR000847">
    <property type="entry name" value="LysR_HTH_N"/>
</dbReference>
<evidence type="ECO:0000256" key="2">
    <source>
        <dbReference type="ARBA" id="ARBA00023015"/>
    </source>
</evidence>
<dbReference type="PROSITE" id="PS50931">
    <property type="entry name" value="HTH_LYSR"/>
    <property type="match status" value="1"/>
</dbReference>
<evidence type="ECO:0000313" key="7">
    <source>
        <dbReference type="Proteomes" id="UP000076577"/>
    </source>
</evidence>
<evidence type="ECO:0000256" key="4">
    <source>
        <dbReference type="ARBA" id="ARBA00023163"/>
    </source>
</evidence>
<dbReference type="SUPFAM" id="SSF53850">
    <property type="entry name" value="Periplasmic binding protein-like II"/>
    <property type="match status" value="1"/>
</dbReference>
<sequence>MYAETMLNSLWLKTFVKLTETGHFTQTGNQLGMTQPGVSQHLKKLEQQIGAPLITRIGKGFELTREGELLLGFALTAEKQETDLRAAIQQDDPNTGEIRIACSGSMALYLYPKLLKQQRAHPGLLLKVEVAPNHRSLRLLQSNEVDLCIVTQQTVQSSLTQHHIGNEPLCLVVPADFEEKPSTFADLEALGFIDHPDGQHYAERLLTPNFPEINAVNADLRATGYINQLSQILVPVAQGLGYTVLPETAVRSFEAQEKIRILELKEPVSDPLYLTVKKHRTLAARYDWFSKQIADLCGQMSSS</sequence>